<evidence type="ECO:0000313" key="4">
    <source>
        <dbReference type="EMBL" id="KRK32620.1"/>
    </source>
</evidence>
<reference evidence="4 5" key="1">
    <citation type="journal article" date="2015" name="Genome Announc.">
        <title>Expanding the biotechnology potential of lactobacilli through comparative genomics of 213 strains and associated genera.</title>
        <authorList>
            <person name="Sun Z."/>
            <person name="Harris H.M."/>
            <person name="McCann A."/>
            <person name="Guo C."/>
            <person name="Argimon S."/>
            <person name="Zhang W."/>
            <person name="Yang X."/>
            <person name="Jeffery I.B."/>
            <person name="Cooney J.C."/>
            <person name="Kagawa T.F."/>
            <person name="Liu W."/>
            <person name="Song Y."/>
            <person name="Salvetti E."/>
            <person name="Wrobel A."/>
            <person name="Rasinkangas P."/>
            <person name="Parkhill J."/>
            <person name="Rea M.C."/>
            <person name="O'Sullivan O."/>
            <person name="Ritari J."/>
            <person name="Douillard F.P."/>
            <person name="Paul Ross R."/>
            <person name="Yang R."/>
            <person name="Briner A.E."/>
            <person name="Felis G.E."/>
            <person name="de Vos W.M."/>
            <person name="Barrangou R."/>
            <person name="Klaenhammer T.R."/>
            <person name="Caufield P.W."/>
            <person name="Cui Y."/>
            <person name="Zhang H."/>
            <person name="O'Toole P.W."/>
        </authorList>
    </citation>
    <scope>NUCLEOTIDE SEQUENCE [LARGE SCALE GENOMIC DNA]</scope>
    <source>
        <strain evidence="4 5">DSM 20003</strain>
    </source>
</reference>
<dbReference type="InterPro" id="IPR029055">
    <property type="entry name" value="Ntn_hydrolases_N"/>
</dbReference>
<organism evidence="4 5">
    <name type="scientific">Loigolactobacillus bifermentans DSM 20003</name>
    <dbReference type="NCBI Taxonomy" id="1423726"/>
    <lineage>
        <taxon>Bacteria</taxon>
        <taxon>Bacillati</taxon>
        <taxon>Bacillota</taxon>
        <taxon>Bacilli</taxon>
        <taxon>Lactobacillales</taxon>
        <taxon>Lactobacillaceae</taxon>
        <taxon>Loigolactobacillus</taxon>
    </lineage>
</organism>
<gene>
    <name evidence="4" type="ORF">FC07_GL002050</name>
</gene>
<name>A0A0R1GEE4_9LACO</name>
<dbReference type="PANTHER" id="PTHR35527:SF2">
    <property type="entry name" value="HYDROLASE"/>
    <property type="match status" value="1"/>
</dbReference>
<comment type="similarity">
    <text evidence="1">Belongs to the peptidase C59 family.</text>
</comment>
<feature type="domain" description="Choloylglycine hydrolase/NAAA C-terminal" evidence="3">
    <location>
        <begin position="2"/>
        <end position="302"/>
    </location>
</feature>
<dbReference type="InterPro" id="IPR052193">
    <property type="entry name" value="Peptidase_C59"/>
</dbReference>
<sequence>MTYQTSDGHYWLARTMDFAFELGGEPVVLPRHYTFQSVTGSQFTTRYGFVGAGAKLQDYILVDGVNETGLSAAALYFSGQAQYTDTPAADKLNLASFELLNWLLGLHQNNADVAADLDQINVVNFELPLLHANVPLHWIITDQAGHCNVLEIRADGLHWLNDPVGVMTNSPNFEWHQQNLGNYVQLQNGSQPERQFHDYTAQEIGPGSGALGLPGDYTSTSRFVRAAYTRQFAPRMSDQAAINTVNHLLEPFDIAKNLKLQTNGNSDYTQYRGYMQLSQPTYYFQPYENSTLSAVQLTEALLTKDTATVLPVPRQQDVHQLN</sequence>
<accession>A0A0R1GEE4</accession>
<dbReference type="PANTHER" id="PTHR35527">
    <property type="entry name" value="CHOLOYLGLYCINE HYDROLASE"/>
    <property type="match status" value="1"/>
</dbReference>
<dbReference type="SUPFAM" id="SSF56235">
    <property type="entry name" value="N-terminal nucleophile aminohydrolases (Ntn hydrolases)"/>
    <property type="match status" value="1"/>
</dbReference>
<dbReference type="Pfam" id="PF02275">
    <property type="entry name" value="CBAH"/>
    <property type="match status" value="1"/>
</dbReference>
<proteinExistence type="inferred from homology"/>
<dbReference type="EMBL" id="AZDA01000140">
    <property type="protein sequence ID" value="KRK32620.1"/>
    <property type="molecule type" value="Genomic_DNA"/>
</dbReference>
<dbReference type="PATRIC" id="fig|1423726.3.peg.2127"/>
<evidence type="ECO:0000259" key="3">
    <source>
        <dbReference type="Pfam" id="PF02275"/>
    </source>
</evidence>
<dbReference type="Gene3D" id="3.60.60.10">
    <property type="entry name" value="Penicillin V Acylase, Chain A"/>
    <property type="match status" value="1"/>
</dbReference>
<dbReference type="AlphaFoldDB" id="A0A0R1GEE4"/>
<protein>
    <submittedName>
        <fullName evidence="4">Choloylglycine hydrolase</fullName>
    </submittedName>
</protein>
<dbReference type="Proteomes" id="UP000051461">
    <property type="component" value="Unassembled WGS sequence"/>
</dbReference>
<dbReference type="CDD" id="cd00542">
    <property type="entry name" value="Ntn_PVA"/>
    <property type="match status" value="1"/>
</dbReference>
<keyword evidence="5" id="KW-1185">Reference proteome</keyword>
<evidence type="ECO:0000313" key="5">
    <source>
        <dbReference type="Proteomes" id="UP000051461"/>
    </source>
</evidence>
<dbReference type="InterPro" id="IPR029132">
    <property type="entry name" value="CBAH/NAAA_C"/>
</dbReference>
<evidence type="ECO:0000256" key="2">
    <source>
        <dbReference type="ARBA" id="ARBA00022801"/>
    </source>
</evidence>
<dbReference type="STRING" id="1423726.FC07_GL002050"/>
<evidence type="ECO:0000256" key="1">
    <source>
        <dbReference type="ARBA" id="ARBA00006625"/>
    </source>
</evidence>
<comment type="caution">
    <text evidence="4">The sequence shown here is derived from an EMBL/GenBank/DDBJ whole genome shotgun (WGS) entry which is preliminary data.</text>
</comment>
<keyword evidence="2 4" id="KW-0378">Hydrolase</keyword>
<dbReference type="GO" id="GO:0016787">
    <property type="term" value="F:hydrolase activity"/>
    <property type="evidence" value="ECO:0007669"/>
    <property type="project" value="UniProtKB-KW"/>
</dbReference>